<evidence type="ECO:0008006" key="4">
    <source>
        <dbReference type="Google" id="ProtNLM"/>
    </source>
</evidence>
<proteinExistence type="predicted"/>
<evidence type="ECO:0000256" key="1">
    <source>
        <dbReference type="SAM" id="Phobius"/>
    </source>
</evidence>
<gene>
    <name evidence="2" type="ORF">QLQ84_21475</name>
</gene>
<dbReference type="RefSeq" id="WP_282723777.1">
    <property type="nucleotide sequence ID" value="NZ_JASCQO010000055.1"/>
</dbReference>
<evidence type="ECO:0000313" key="2">
    <source>
        <dbReference type="EMBL" id="MDI5936368.1"/>
    </source>
</evidence>
<protein>
    <recommendedName>
        <fullName evidence="4">SMODS and SLOG-associating 2TM effector domain-containing protein</fullName>
    </recommendedName>
</protein>
<reference evidence="2 3" key="1">
    <citation type="submission" date="2023-04" db="EMBL/GenBank/DDBJ databases">
        <title>Halomonas strains isolated from rhizosphere soil.</title>
        <authorList>
            <person name="Xu L."/>
            <person name="Sun J.-Q."/>
        </authorList>
    </citation>
    <scope>NUCLEOTIDE SEQUENCE [LARGE SCALE GENOMIC DNA]</scope>
    <source>
        <strain evidence="2 3">LN1S58</strain>
    </source>
</reference>
<organism evidence="2 3">
    <name type="scientific">Halomonas kalidii</name>
    <dbReference type="NCBI Taxonomy" id="3043293"/>
    <lineage>
        <taxon>Bacteria</taxon>
        <taxon>Pseudomonadati</taxon>
        <taxon>Pseudomonadota</taxon>
        <taxon>Gammaproteobacteria</taxon>
        <taxon>Oceanospirillales</taxon>
        <taxon>Halomonadaceae</taxon>
        <taxon>Halomonas</taxon>
    </lineage>
</organism>
<name>A0ABT6VQU9_9GAMM</name>
<dbReference type="EMBL" id="JASCQO010000055">
    <property type="protein sequence ID" value="MDI5936368.1"/>
    <property type="molecule type" value="Genomic_DNA"/>
</dbReference>
<keyword evidence="1" id="KW-0472">Membrane</keyword>
<keyword evidence="1" id="KW-0812">Transmembrane</keyword>
<comment type="caution">
    <text evidence="2">The sequence shown here is derived from an EMBL/GenBank/DDBJ whole genome shotgun (WGS) entry which is preliminary data.</text>
</comment>
<keyword evidence="3" id="KW-1185">Reference proteome</keyword>
<evidence type="ECO:0000313" key="3">
    <source>
        <dbReference type="Proteomes" id="UP001244242"/>
    </source>
</evidence>
<feature type="transmembrane region" description="Helical" evidence="1">
    <location>
        <begin position="70"/>
        <end position="88"/>
    </location>
</feature>
<accession>A0ABT6VQU9</accession>
<sequence>MPKLIPQWLWPRLTLPSGLPADSPQQRWLQCQRDKVDQGSWSEKSDVALEEARRIFDAEQERRRGADSKAGLYLAAVTALMPILATVFPDLWEEQGNKALAATLLGLFICALIYLMRAGLWALQTIKTSAAAQLGAGDIADSFSSDRPEEQLVKHLLTSVIYNYNGTNQKVSCIKMTHEYLLRAFFCFVVFLAVQAVWPVAAWAIVRIHNEIVTPLMSCL</sequence>
<keyword evidence="1" id="KW-1133">Transmembrane helix</keyword>
<feature type="transmembrane region" description="Helical" evidence="1">
    <location>
        <begin position="180"/>
        <end position="206"/>
    </location>
</feature>
<feature type="transmembrane region" description="Helical" evidence="1">
    <location>
        <begin position="100"/>
        <end position="123"/>
    </location>
</feature>
<dbReference type="Proteomes" id="UP001244242">
    <property type="component" value="Unassembled WGS sequence"/>
</dbReference>